<comment type="caution">
    <text evidence="8">The sequence shown here is derived from an EMBL/GenBank/DDBJ whole genome shotgun (WGS) entry which is preliminary data.</text>
</comment>
<accession>A0A969TVH1</accession>
<sequence>MSSIIRKSDKTSSSVKIIRPLVMPAAEEAAAVLDTPAREDSKMVQQKMQDISMQQQELDKQKQEVEEWRIFQESELKEKSQQLYEQAEQQGFQAGYDSGTAQAELEWKQQISDAASIVKLAKSERIHQLEAVEDDAIKLAFHLAEKIIGRELEEKSLYHEMAKEALKTRSWTETVTVHASQTDYSLLCSQREELEEAAGPACELVLLPDPDMQAGDLVIETETSRFDAGADVQLKELKKKLFTNRGHKS</sequence>
<organism evidence="8 9">
    <name type="scientific">Alkalicoccus luteus</name>
    <dbReference type="NCBI Taxonomy" id="1237094"/>
    <lineage>
        <taxon>Bacteria</taxon>
        <taxon>Bacillati</taxon>
        <taxon>Bacillota</taxon>
        <taxon>Bacilli</taxon>
        <taxon>Bacillales</taxon>
        <taxon>Bacillaceae</taxon>
        <taxon>Alkalicoccus</taxon>
    </lineage>
</organism>
<protein>
    <recommendedName>
        <fullName evidence="7">Flagellar assembly protein FliH/Type III secretion system HrpE domain-containing protein</fullName>
    </recommendedName>
</protein>
<reference evidence="8 9" key="1">
    <citation type="submission" date="2020-03" db="EMBL/GenBank/DDBJ databases">
        <title>Assessment of the enzymatic potential of alkaline-tolerant lipase obtained from Bacillus luteus H11 (technogenic soil) for the bioremediation of saline soils contaminated with petroleum substances.</title>
        <authorList>
            <person name="Kalwasinska A."/>
        </authorList>
    </citation>
    <scope>NUCLEOTIDE SEQUENCE [LARGE SCALE GENOMIC DNA]</scope>
    <source>
        <strain evidence="8 9">H11</strain>
    </source>
</reference>
<name>A0A969TVH1_9BACI</name>
<feature type="domain" description="Flagellar assembly protein FliH/Type III secretion system HrpE" evidence="7">
    <location>
        <begin position="110"/>
        <end position="236"/>
    </location>
</feature>
<dbReference type="AlphaFoldDB" id="A0A969TVH1"/>
<evidence type="ECO:0000256" key="4">
    <source>
        <dbReference type="ARBA" id="ARBA00022795"/>
    </source>
</evidence>
<dbReference type="GO" id="GO:0005829">
    <property type="term" value="C:cytosol"/>
    <property type="evidence" value="ECO:0007669"/>
    <property type="project" value="TreeGrafter"/>
</dbReference>
<gene>
    <name evidence="8" type="ORF">HCN83_01990</name>
</gene>
<evidence type="ECO:0000256" key="5">
    <source>
        <dbReference type="ARBA" id="ARBA00022927"/>
    </source>
</evidence>
<dbReference type="InterPro" id="IPR018035">
    <property type="entry name" value="Flagellar_FliH/T3SS_HrpE"/>
</dbReference>
<keyword evidence="3" id="KW-0813">Transport</keyword>
<proteinExistence type="inferred from homology"/>
<evidence type="ECO:0000259" key="7">
    <source>
        <dbReference type="Pfam" id="PF02108"/>
    </source>
</evidence>
<evidence type="ECO:0000256" key="2">
    <source>
        <dbReference type="ARBA" id="ARBA00006602"/>
    </source>
</evidence>
<evidence type="ECO:0000256" key="6">
    <source>
        <dbReference type="ARBA" id="ARBA00023225"/>
    </source>
</evidence>
<comment type="similarity">
    <text evidence="2">Belongs to the FliH family.</text>
</comment>
<dbReference type="Proteomes" id="UP000752012">
    <property type="component" value="Unassembled WGS sequence"/>
</dbReference>
<comment type="function">
    <text evidence="1">Needed for flagellar regrowth and assembly.</text>
</comment>
<dbReference type="PANTHER" id="PTHR34982">
    <property type="entry name" value="YOP PROTEINS TRANSLOCATION PROTEIN L"/>
    <property type="match status" value="1"/>
</dbReference>
<evidence type="ECO:0000313" key="8">
    <source>
        <dbReference type="EMBL" id="NJP36354.1"/>
    </source>
</evidence>
<keyword evidence="5" id="KW-0653">Protein transport</keyword>
<dbReference type="GO" id="GO:0015031">
    <property type="term" value="P:protein transport"/>
    <property type="evidence" value="ECO:0007669"/>
    <property type="project" value="UniProtKB-KW"/>
</dbReference>
<dbReference type="InterPro" id="IPR051472">
    <property type="entry name" value="T3SS_Stator/FliH"/>
</dbReference>
<dbReference type="Pfam" id="PF02108">
    <property type="entry name" value="FliH"/>
    <property type="match status" value="1"/>
</dbReference>
<dbReference type="RefSeq" id="WP_168004638.1">
    <property type="nucleotide sequence ID" value="NZ_JAATHJ010000002.1"/>
</dbReference>
<evidence type="ECO:0000256" key="3">
    <source>
        <dbReference type="ARBA" id="ARBA00022448"/>
    </source>
</evidence>
<keyword evidence="6" id="KW-1006">Bacterial flagellum protein export</keyword>
<keyword evidence="4" id="KW-1005">Bacterial flagellum biogenesis</keyword>
<dbReference type="EMBL" id="JAATHJ010000002">
    <property type="protein sequence ID" value="NJP36354.1"/>
    <property type="molecule type" value="Genomic_DNA"/>
</dbReference>
<dbReference type="PANTHER" id="PTHR34982:SF1">
    <property type="entry name" value="FLAGELLAR ASSEMBLY PROTEIN FLIH"/>
    <property type="match status" value="1"/>
</dbReference>
<dbReference type="GO" id="GO:0044781">
    <property type="term" value="P:bacterial-type flagellum organization"/>
    <property type="evidence" value="ECO:0007669"/>
    <property type="project" value="UniProtKB-KW"/>
</dbReference>
<keyword evidence="9" id="KW-1185">Reference proteome</keyword>
<evidence type="ECO:0000313" key="9">
    <source>
        <dbReference type="Proteomes" id="UP000752012"/>
    </source>
</evidence>
<evidence type="ECO:0000256" key="1">
    <source>
        <dbReference type="ARBA" id="ARBA00003041"/>
    </source>
</evidence>